<comment type="caution">
    <text evidence="1">The sequence shown here is derived from an EMBL/GenBank/DDBJ whole genome shotgun (WGS) entry which is preliminary data.</text>
</comment>
<accession>A0ACB8TRE1</accession>
<organism evidence="1 2">
    <name type="scientific">Irpex rosettiformis</name>
    <dbReference type="NCBI Taxonomy" id="378272"/>
    <lineage>
        <taxon>Eukaryota</taxon>
        <taxon>Fungi</taxon>
        <taxon>Dikarya</taxon>
        <taxon>Basidiomycota</taxon>
        <taxon>Agaricomycotina</taxon>
        <taxon>Agaricomycetes</taxon>
        <taxon>Polyporales</taxon>
        <taxon>Irpicaceae</taxon>
        <taxon>Irpex</taxon>
    </lineage>
</organism>
<name>A0ACB8TRE1_9APHY</name>
<evidence type="ECO:0000313" key="2">
    <source>
        <dbReference type="Proteomes" id="UP001055072"/>
    </source>
</evidence>
<protein>
    <submittedName>
        <fullName evidence="1">Major facilitator superfamily domain-containing protein</fullName>
    </submittedName>
</protein>
<keyword evidence="2" id="KW-1185">Reference proteome</keyword>
<dbReference type="Proteomes" id="UP001055072">
    <property type="component" value="Unassembled WGS sequence"/>
</dbReference>
<dbReference type="EMBL" id="MU274941">
    <property type="protein sequence ID" value="KAI0084529.1"/>
    <property type="molecule type" value="Genomic_DNA"/>
</dbReference>
<evidence type="ECO:0000313" key="1">
    <source>
        <dbReference type="EMBL" id="KAI0084529.1"/>
    </source>
</evidence>
<reference evidence="1" key="1">
    <citation type="journal article" date="2021" name="Environ. Microbiol.">
        <title>Gene family expansions and transcriptome signatures uncover fungal adaptations to wood decay.</title>
        <authorList>
            <person name="Hage H."/>
            <person name="Miyauchi S."/>
            <person name="Viragh M."/>
            <person name="Drula E."/>
            <person name="Min B."/>
            <person name="Chaduli D."/>
            <person name="Navarro D."/>
            <person name="Favel A."/>
            <person name="Norest M."/>
            <person name="Lesage-Meessen L."/>
            <person name="Balint B."/>
            <person name="Merenyi Z."/>
            <person name="de Eugenio L."/>
            <person name="Morin E."/>
            <person name="Martinez A.T."/>
            <person name="Baldrian P."/>
            <person name="Stursova M."/>
            <person name="Martinez M.J."/>
            <person name="Novotny C."/>
            <person name="Magnuson J.K."/>
            <person name="Spatafora J.W."/>
            <person name="Maurice S."/>
            <person name="Pangilinan J."/>
            <person name="Andreopoulos W."/>
            <person name="LaButti K."/>
            <person name="Hundley H."/>
            <person name="Na H."/>
            <person name="Kuo A."/>
            <person name="Barry K."/>
            <person name="Lipzen A."/>
            <person name="Henrissat B."/>
            <person name="Riley R."/>
            <person name="Ahrendt S."/>
            <person name="Nagy L.G."/>
            <person name="Grigoriev I.V."/>
            <person name="Martin F."/>
            <person name="Rosso M.N."/>
        </authorList>
    </citation>
    <scope>NUCLEOTIDE SEQUENCE</scope>
    <source>
        <strain evidence="1">CBS 384.51</strain>
    </source>
</reference>
<sequence length="503" mass="54303">MPSEMTQSTAARPSIEKDVEKHAEDARTKELSPDVTPGGGRDSLNEKSPVPPDDEAGSESAGQADPDSEEGRFANEGGFAAWSTVVAAWIMQFCTSGYVNAFGVYQDFYTRGYLHSSSASTISWIGSMNNLLVFGGGLIFGRIFDAGYFRLMLHGGTVLFIFCLFMISITEEDHWYQLFLAQGIGLGIAQGLLYLPSLAIVGHHFKKKRTLVMGIVATGASVGGIIHPIMLNQLFQGSLGFHNGVRVSAAMNGFLLIIANIISLQPGTGTQKHEKKEGEDNSNSQGKKFWLFFKEPAYATAVAGNFLFFLGGYFPLFYLQLSGITHGVDQTLVFYSIAIMNAANFIGRVLPNQFAHRLGVHNQMIVAAAICGALAIAFIGMKNAAGVVLIAIIYGFASGAYVSLLAPMLAGLSPNVQEMGNRMGTCFALGGLATFIGPPIMGALLGSSNYKWYKPSLFSGICVLVGVLFMIVARHFKIRDLERKRLEGTQDIDEKLPASRQIV</sequence>
<gene>
    <name evidence="1" type="ORF">BDY19DRAFT_970742</name>
</gene>
<proteinExistence type="predicted"/>